<comment type="caution">
    <text evidence="1">The sequence shown here is derived from an EMBL/GenBank/DDBJ whole genome shotgun (WGS) entry which is preliminary data.</text>
</comment>
<evidence type="ECO:0000313" key="1">
    <source>
        <dbReference type="EMBL" id="MBK7674288.1"/>
    </source>
</evidence>
<protein>
    <submittedName>
        <fullName evidence="1">Type-F conjugative transfer system pilin assembly protein TrbC</fullName>
    </submittedName>
</protein>
<dbReference type="EMBL" id="JADJMH010000003">
    <property type="protein sequence ID" value="MBK7674288.1"/>
    <property type="molecule type" value="Genomic_DNA"/>
</dbReference>
<proteinExistence type="predicted"/>
<dbReference type="InterPro" id="IPR014113">
    <property type="entry name" value="T4SS_TrbC_subgr"/>
</dbReference>
<dbReference type="Proteomes" id="UP000697998">
    <property type="component" value="Unassembled WGS sequence"/>
</dbReference>
<dbReference type="NCBIfam" id="TIGR02742">
    <property type="entry name" value="TrbC_Ftype"/>
    <property type="match status" value="1"/>
</dbReference>
<organism evidence="1 2">
    <name type="scientific">Candidatus Accumulibacter proximus</name>
    <dbReference type="NCBI Taxonomy" id="2954385"/>
    <lineage>
        <taxon>Bacteria</taxon>
        <taxon>Pseudomonadati</taxon>
        <taxon>Pseudomonadota</taxon>
        <taxon>Betaproteobacteria</taxon>
        <taxon>Candidatus Accumulibacter</taxon>
    </lineage>
</organism>
<accession>A0A935UGC0</accession>
<gene>
    <name evidence="1" type="primary">trbC</name>
    <name evidence="1" type="ORF">IPJ27_05695</name>
</gene>
<dbReference type="Pfam" id="PF09673">
    <property type="entry name" value="TrbC_Ftype"/>
    <property type="match status" value="1"/>
</dbReference>
<name>A0A935UGC0_9PROT</name>
<reference evidence="1 2" key="1">
    <citation type="submission" date="2020-10" db="EMBL/GenBank/DDBJ databases">
        <title>Connecting structure to function with the recovery of over 1000 high-quality activated sludge metagenome-assembled genomes encoding full-length rRNA genes using long-read sequencing.</title>
        <authorList>
            <person name="Singleton C.M."/>
            <person name="Petriglieri F."/>
            <person name="Kristensen J.M."/>
            <person name="Kirkegaard R.H."/>
            <person name="Michaelsen T.Y."/>
            <person name="Andersen M.H."/>
            <person name="Karst S.M."/>
            <person name="Dueholm M.S."/>
            <person name="Nielsen P.H."/>
            <person name="Albertsen M."/>
        </authorList>
    </citation>
    <scope>NUCLEOTIDE SEQUENCE [LARGE SCALE GENOMIC DNA]</scope>
    <source>
        <strain evidence="1">EsbW_18-Q3-R4-48_BATAC.285</strain>
    </source>
</reference>
<dbReference type="InterPro" id="IPR019106">
    <property type="entry name" value="T4SS_TrbC"/>
</dbReference>
<evidence type="ECO:0000313" key="2">
    <source>
        <dbReference type="Proteomes" id="UP000697998"/>
    </source>
</evidence>
<dbReference type="AlphaFoldDB" id="A0A935UGC0"/>
<sequence>MPGGNSANPDVPELMVFVSFSLPRETLQRIVHQSERSGAVLVLRGLKGHSLTQTGEEIARLVGERNVTVLIHPPAFQQFQVRQVPSLVLARSGSAAKIDEDGCAPAASFIRIDGDVGQDYALDLIERQAPAWADIARRHAARLAGPRP</sequence>